<feature type="transmembrane region" description="Helical" evidence="1">
    <location>
        <begin position="76"/>
        <end position="97"/>
    </location>
</feature>
<dbReference type="Pfam" id="PF00989">
    <property type="entry name" value="PAS"/>
    <property type="match status" value="1"/>
</dbReference>
<feature type="transmembrane region" description="Helical" evidence="1">
    <location>
        <begin position="103"/>
        <end position="125"/>
    </location>
</feature>
<dbReference type="SMART" id="SM00091">
    <property type="entry name" value="PAS"/>
    <property type="match status" value="1"/>
</dbReference>
<evidence type="ECO:0000256" key="1">
    <source>
        <dbReference type="SAM" id="Phobius"/>
    </source>
</evidence>
<keyword evidence="5" id="KW-1185">Reference proteome</keyword>
<dbReference type="InterPro" id="IPR000014">
    <property type="entry name" value="PAS"/>
</dbReference>
<feature type="transmembrane region" description="Helical" evidence="1">
    <location>
        <begin position="21"/>
        <end position="43"/>
    </location>
</feature>
<dbReference type="PROSITE" id="PS50112">
    <property type="entry name" value="PAS"/>
    <property type="match status" value="1"/>
</dbReference>
<dbReference type="InterPro" id="IPR037522">
    <property type="entry name" value="HD_GYP_dom"/>
</dbReference>
<dbReference type="AlphaFoldDB" id="C0QCR7"/>
<keyword evidence="1" id="KW-0812">Transmembrane</keyword>
<dbReference type="KEGG" id="dat:HRM2_20440"/>
<dbReference type="SMART" id="SM00471">
    <property type="entry name" value="HDc"/>
    <property type="match status" value="1"/>
</dbReference>
<feature type="domain" description="PAS" evidence="2">
    <location>
        <begin position="213"/>
        <end position="276"/>
    </location>
</feature>
<reference evidence="4 5" key="1">
    <citation type="journal article" date="2009" name="Environ. Microbiol.">
        <title>Genome sequence of Desulfobacterium autotrophicum HRM2, a marine sulfate reducer oxidizing organic carbon completely to carbon dioxide.</title>
        <authorList>
            <person name="Strittmatter A.W."/>
            <person name="Liesegang H."/>
            <person name="Rabus R."/>
            <person name="Decker I."/>
            <person name="Amann J."/>
            <person name="Andres S."/>
            <person name="Henne A."/>
            <person name="Fricke W.F."/>
            <person name="Martinez-Arias R."/>
            <person name="Bartels D."/>
            <person name="Goesmann A."/>
            <person name="Krause L."/>
            <person name="Puehler A."/>
            <person name="Klenk H.P."/>
            <person name="Richter M."/>
            <person name="Schuler M."/>
            <person name="Gloeckner F.O."/>
            <person name="Meyerdierks A."/>
            <person name="Gottschalk G."/>
            <person name="Amann R."/>
        </authorList>
    </citation>
    <scope>NUCLEOTIDE SEQUENCE [LARGE SCALE GENOMIC DNA]</scope>
    <source>
        <strain evidence="5">ATCC 43914 / DSM 3382 / HRM2</strain>
    </source>
</reference>
<keyword evidence="1" id="KW-0472">Membrane</keyword>
<dbReference type="GO" id="GO:0006355">
    <property type="term" value="P:regulation of DNA-templated transcription"/>
    <property type="evidence" value="ECO:0007669"/>
    <property type="project" value="InterPro"/>
</dbReference>
<dbReference type="STRING" id="177437.HRM2_20440"/>
<dbReference type="OrthoDB" id="9764337at2"/>
<accession>C0QCR7</accession>
<feature type="domain" description="HD-GYP" evidence="3">
    <location>
        <begin position="343"/>
        <end position="553"/>
    </location>
</feature>
<dbReference type="RefSeq" id="WP_015903922.1">
    <property type="nucleotide sequence ID" value="NC_012108.1"/>
</dbReference>
<feature type="transmembrane region" description="Helical" evidence="1">
    <location>
        <begin position="155"/>
        <end position="173"/>
    </location>
</feature>
<organism evidence="4 5">
    <name type="scientific">Desulforapulum autotrophicum (strain ATCC 43914 / DSM 3382 / VKM B-1955 / HRM2)</name>
    <name type="common">Desulfobacterium autotrophicum</name>
    <dbReference type="NCBI Taxonomy" id="177437"/>
    <lineage>
        <taxon>Bacteria</taxon>
        <taxon>Pseudomonadati</taxon>
        <taxon>Thermodesulfobacteriota</taxon>
        <taxon>Desulfobacteria</taxon>
        <taxon>Desulfobacterales</taxon>
        <taxon>Desulfobacteraceae</taxon>
        <taxon>Desulforapulum</taxon>
    </lineage>
</organism>
<dbReference type="Gene3D" id="1.10.3210.10">
    <property type="entry name" value="Hypothetical protein af1432"/>
    <property type="match status" value="1"/>
</dbReference>
<dbReference type="PROSITE" id="PS51832">
    <property type="entry name" value="HD_GYP"/>
    <property type="match status" value="1"/>
</dbReference>
<proteinExistence type="predicted"/>
<dbReference type="InterPro" id="IPR013767">
    <property type="entry name" value="PAS_fold"/>
</dbReference>
<evidence type="ECO:0000313" key="4">
    <source>
        <dbReference type="EMBL" id="ACN15144.1"/>
    </source>
</evidence>
<protein>
    <submittedName>
        <fullName evidence="4">Two component protein (Transcriptional response regulator/sensory box)</fullName>
    </submittedName>
</protein>
<dbReference type="CDD" id="cd00130">
    <property type="entry name" value="PAS"/>
    <property type="match status" value="1"/>
</dbReference>
<evidence type="ECO:0000313" key="5">
    <source>
        <dbReference type="Proteomes" id="UP000000442"/>
    </source>
</evidence>
<dbReference type="Proteomes" id="UP000000442">
    <property type="component" value="Chromosome"/>
</dbReference>
<dbReference type="Gene3D" id="3.30.450.20">
    <property type="entry name" value="PAS domain"/>
    <property type="match status" value="1"/>
</dbReference>
<evidence type="ECO:0000259" key="3">
    <source>
        <dbReference type="PROSITE" id="PS51832"/>
    </source>
</evidence>
<dbReference type="SUPFAM" id="SSF55785">
    <property type="entry name" value="PYP-like sensor domain (PAS domain)"/>
    <property type="match status" value="1"/>
</dbReference>
<dbReference type="SUPFAM" id="SSF109604">
    <property type="entry name" value="HD-domain/PDEase-like"/>
    <property type="match status" value="1"/>
</dbReference>
<evidence type="ECO:0000259" key="2">
    <source>
        <dbReference type="PROSITE" id="PS50112"/>
    </source>
</evidence>
<dbReference type="CDD" id="cd00077">
    <property type="entry name" value="HDc"/>
    <property type="match status" value="1"/>
</dbReference>
<dbReference type="InterPro" id="IPR035965">
    <property type="entry name" value="PAS-like_dom_sf"/>
</dbReference>
<sequence length="571" mass="65911">MTPEHQGDFEQEIQRLFHKRLYLLFWVAIVFFPLFSVLDYVVVKNHFRLFFTIRIATALFFLILVGILSTPKWKRYPFPIAVTGLIFSGAAISIMVVKTGGYVSFYYVGMICLLVAFTSILPLNLYQSIGSCVLMNLTYIIPVLIFGQSGPGDGLIFFNNNFFFIFFMAVSVVKSYKDYESRREEFRLRKDLNYYAGNLELEVQRRIKKQEESELKYKELYENIMDSLVVMDTSGKVLIANPKFYQLIGEKKQTKQGLSFLDFVHPADLQNVRDVLLSKLPIQTEIKQFHFRIINNENHIFDIECSAKKLQKKDGIIGFQLVLRDVTVRKKLEKDLIGSFKTLKNTRAATIMGLAKLTEYRDHETGNHLERIQKYARLLAEELSKKPDFQNDISPKYVEDITLSSILHDIGKVGIPDSILLKPGRLTSDEFEIIKQHCRYGGDALKTVETKIDGESFLTLGREIAYFHHEKWDGTGYPSGKKNLQIPLSARIISVCDVYDALTSKRIYKEAYSHDTAVQIIQKKKGKHFDPRVIDVFIEKAHKFDRIRKQVNLFPTHKPATKSIKSWAKNS</sequence>
<name>C0QCR7_DESAH</name>
<keyword evidence="1" id="KW-1133">Transmembrane helix</keyword>
<dbReference type="PANTHER" id="PTHR45228:SF5">
    <property type="entry name" value="CYCLIC DI-GMP PHOSPHODIESTERASE VC_1348-RELATED"/>
    <property type="match status" value="1"/>
</dbReference>
<dbReference type="HOGENOM" id="CLU_477120_0_0_7"/>
<feature type="transmembrane region" description="Helical" evidence="1">
    <location>
        <begin position="132"/>
        <end position="149"/>
    </location>
</feature>
<feature type="transmembrane region" description="Helical" evidence="1">
    <location>
        <begin position="49"/>
        <end position="69"/>
    </location>
</feature>
<dbReference type="PANTHER" id="PTHR45228">
    <property type="entry name" value="CYCLIC DI-GMP PHOSPHODIESTERASE TM_0186-RELATED"/>
    <property type="match status" value="1"/>
</dbReference>
<dbReference type="eggNOG" id="COG3437">
    <property type="taxonomic scope" value="Bacteria"/>
</dbReference>
<dbReference type="EMBL" id="CP001087">
    <property type="protein sequence ID" value="ACN15144.1"/>
    <property type="molecule type" value="Genomic_DNA"/>
</dbReference>
<dbReference type="InterPro" id="IPR003607">
    <property type="entry name" value="HD/PDEase_dom"/>
</dbReference>
<gene>
    <name evidence="4" type="ordered locus">HRM2_20440</name>
</gene>
<dbReference type="TCDB" id="8.A.85.3.1">
    <property type="family name" value="the guanylate cyclase (gc) family"/>
</dbReference>
<dbReference type="NCBIfam" id="TIGR00229">
    <property type="entry name" value="sensory_box"/>
    <property type="match status" value="1"/>
</dbReference>
<dbReference type="InterPro" id="IPR052020">
    <property type="entry name" value="Cyclic_di-GMP/3'3'-cGAMP_PDE"/>
</dbReference>
<dbReference type="Pfam" id="PF13487">
    <property type="entry name" value="HD_5"/>
    <property type="match status" value="1"/>
</dbReference>